<dbReference type="GeneID" id="115755944"/>
<dbReference type="Pfam" id="PF07734">
    <property type="entry name" value="FBA_1"/>
    <property type="match status" value="1"/>
</dbReference>
<proteinExistence type="predicted"/>
<dbReference type="RefSeq" id="XP_048128735.1">
    <property type="nucleotide sequence ID" value="XM_048272778.1"/>
</dbReference>
<dbReference type="InterPro" id="IPR017451">
    <property type="entry name" value="F-box-assoc_interact_dom"/>
</dbReference>
<dbReference type="PROSITE" id="PS50181">
    <property type="entry name" value="FBOX"/>
    <property type="match status" value="1"/>
</dbReference>
<dbReference type="PANTHER" id="PTHR31672">
    <property type="entry name" value="BNACNNG10540D PROTEIN"/>
    <property type="match status" value="1"/>
</dbReference>
<name>A0ABM3GWJ3_9MYRT</name>
<dbReference type="PANTHER" id="PTHR31672:SF13">
    <property type="entry name" value="F-BOX PROTEIN CPR30-LIKE"/>
    <property type="match status" value="1"/>
</dbReference>
<dbReference type="InterPro" id="IPR050796">
    <property type="entry name" value="SCF_F-box_component"/>
</dbReference>
<dbReference type="InterPro" id="IPR001810">
    <property type="entry name" value="F-box_dom"/>
</dbReference>
<dbReference type="SMART" id="SM00256">
    <property type="entry name" value="FBOX"/>
    <property type="match status" value="1"/>
</dbReference>
<dbReference type="InterPro" id="IPR036047">
    <property type="entry name" value="F-box-like_dom_sf"/>
</dbReference>
<dbReference type="SUPFAM" id="SSF81383">
    <property type="entry name" value="F-box domain"/>
    <property type="match status" value="1"/>
</dbReference>
<feature type="domain" description="F-box" evidence="1">
    <location>
        <begin position="3"/>
        <end position="48"/>
    </location>
</feature>
<accession>A0ABM3GWJ3</accession>
<dbReference type="InterPro" id="IPR006527">
    <property type="entry name" value="F-box-assoc_dom_typ1"/>
</dbReference>
<gene>
    <name evidence="3" type="primary">LOC115755944</name>
</gene>
<keyword evidence="2" id="KW-1185">Reference proteome</keyword>
<dbReference type="SUPFAM" id="SSF50965">
    <property type="entry name" value="Galactose oxidase, central domain"/>
    <property type="match status" value="1"/>
</dbReference>
<dbReference type="InterPro" id="IPR011043">
    <property type="entry name" value="Gal_Oxase/kelch_b-propeller"/>
</dbReference>
<dbReference type="NCBIfam" id="TIGR01640">
    <property type="entry name" value="F_box_assoc_1"/>
    <property type="match status" value="1"/>
</dbReference>
<dbReference type="Gene3D" id="1.20.1280.50">
    <property type="match status" value="1"/>
</dbReference>
<evidence type="ECO:0000259" key="1">
    <source>
        <dbReference type="PROSITE" id="PS50181"/>
    </source>
</evidence>
<sequence>MSSSDEPKLPQDVIVEILKRLPVESLLRFRCVSRSWRSAIDDPRFVALHLNHSALDASNWYLLCVNLWDPVQRLCSLFSNESLTLPPKSQIEIPFVTLPYCYGGVDGSCNGLICITEIFRHGCPEIKTMYLWNLFTRKHKEVPRSGLEHRSLSVSVGFGFDARSNDYKIVRIFYVLKYNGGFLPKKKKKRTTPQPQVEIYSLSTDSWRSLECEVPTLRRGDRAVFLNGNLHWFAYKFDDLGNEVGYGSIVLFDVAGEVFDEMAPPEEMSHEDGLDNLIMSVAVLNDLLAVIISVSGTVDDPEPHFVCSVRVWVMREYGVPETWTKLYSSETSGEEALGEVLQIDGFTRNGKLVMEIDDKERVFWNPITGQYANIPISKQCDLVTVVESLVSL</sequence>
<dbReference type="CDD" id="cd22157">
    <property type="entry name" value="F-box_AtFBW1-like"/>
    <property type="match status" value="1"/>
</dbReference>
<reference evidence="3" key="1">
    <citation type="submission" date="2025-08" db="UniProtKB">
        <authorList>
            <consortium name="RefSeq"/>
        </authorList>
    </citation>
    <scope>IDENTIFICATION</scope>
    <source>
        <tissue evidence="3">Leaf</tissue>
    </source>
</reference>
<evidence type="ECO:0000313" key="3">
    <source>
        <dbReference type="RefSeq" id="XP_048128735.1"/>
    </source>
</evidence>
<protein>
    <submittedName>
        <fullName evidence="3">F-box protein At3g07870-like</fullName>
    </submittedName>
</protein>
<evidence type="ECO:0000313" key="2">
    <source>
        <dbReference type="Proteomes" id="UP000827889"/>
    </source>
</evidence>
<organism evidence="2 3">
    <name type="scientific">Rhodamnia argentea</name>
    <dbReference type="NCBI Taxonomy" id="178133"/>
    <lineage>
        <taxon>Eukaryota</taxon>
        <taxon>Viridiplantae</taxon>
        <taxon>Streptophyta</taxon>
        <taxon>Embryophyta</taxon>
        <taxon>Tracheophyta</taxon>
        <taxon>Spermatophyta</taxon>
        <taxon>Magnoliopsida</taxon>
        <taxon>eudicotyledons</taxon>
        <taxon>Gunneridae</taxon>
        <taxon>Pentapetalae</taxon>
        <taxon>rosids</taxon>
        <taxon>malvids</taxon>
        <taxon>Myrtales</taxon>
        <taxon>Myrtaceae</taxon>
        <taxon>Myrtoideae</taxon>
        <taxon>Myrteae</taxon>
        <taxon>Australasian group</taxon>
        <taxon>Rhodamnia</taxon>
    </lineage>
</organism>
<dbReference type="Proteomes" id="UP000827889">
    <property type="component" value="Chromosome 11"/>
</dbReference>
<dbReference type="Pfam" id="PF00646">
    <property type="entry name" value="F-box"/>
    <property type="match status" value="1"/>
</dbReference>